<evidence type="ECO:0000256" key="2">
    <source>
        <dbReference type="SAM" id="SignalP"/>
    </source>
</evidence>
<feature type="compositionally biased region" description="Polar residues" evidence="1">
    <location>
        <begin position="158"/>
        <end position="169"/>
    </location>
</feature>
<evidence type="ECO:0000313" key="4">
    <source>
        <dbReference type="Proteomes" id="UP000315636"/>
    </source>
</evidence>
<feature type="compositionally biased region" description="Polar residues" evidence="1">
    <location>
        <begin position="180"/>
        <end position="201"/>
    </location>
</feature>
<feature type="region of interest" description="Disordered" evidence="1">
    <location>
        <begin position="142"/>
        <end position="201"/>
    </location>
</feature>
<protein>
    <recommendedName>
        <fullName evidence="5">YqxM protein</fullName>
    </recommendedName>
</protein>
<feature type="chain" id="PRO_5021739720" description="YqxM protein" evidence="2">
    <location>
        <begin position="24"/>
        <end position="221"/>
    </location>
</feature>
<name>A0A521D0K7_9BACL</name>
<feature type="signal peptide" evidence="2">
    <location>
        <begin position="1"/>
        <end position="23"/>
    </location>
</feature>
<evidence type="ECO:0000313" key="3">
    <source>
        <dbReference type="EMBL" id="SMO65233.1"/>
    </source>
</evidence>
<keyword evidence="2" id="KW-0732">Signal</keyword>
<evidence type="ECO:0008006" key="5">
    <source>
        <dbReference type="Google" id="ProtNLM"/>
    </source>
</evidence>
<organism evidence="3 4">
    <name type="scientific">Melghirimyces algeriensis</name>
    <dbReference type="NCBI Taxonomy" id="910412"/>
    <lineage>
        <taxon>Bacteria</taxon>
        <taxon>Bacillati</taxon>
        <taxon>Bacillota</taxon>
        <taxon>Bacilli</taxon>
        <taxon>Bacillales</taxon>
        <taxon>Thermoactinomycetaceae</taxon>
        <taxon>Melghirimyces</taxon>
    </lineage>
</organism>
<accession>A0A521D0K7</accession>
<feature type="compositionally biased region" description="Basic and acidic residues" evidence="1">
    <location>
        <begin position="142"/>
        <end position="157"/>
    </location>
</feature>
<dbReference type="Proteomes" id="UP000315636">
    <property type="component" value="Unassembled WGS sequence"/>
</dbReference>
<dbReference type="RefSeq" id="WP_142505362.1">
    <property type="nucleotide sequence ID" value="NZ_FXTI01000005.1"/>
</dbReference>
<keyword evidence="4" id="KW-1185">Reference proteome</keyword>
<proteinExistence type="predicted"/>
<gene>
    <name evidence="3" type="ORF">SAMN06264849_10521</name>
</gene>
<dbReference type="EMBL" id="FXTI01000005">
    <property type="protein sequence ID" value="SMO65233.1"/>
    <property type="molecule type" value="Genomic_DNA"/>
</dbReference>
<reference evidence="3 4" key="1">
    <citation type="submission" date="2017-05" db="EMBL/GenBank/DDBJ databases">
        <authorList>
            <person name="Varghese N."/>
            <person name="Submissions S."/>
        </authorList>
    </citation>
    <scope>NUCLEOTIDE SEQUENCE [LARGE SCALE GENOMIC DNA]</scope>
    <source>
        <strain evidence="3 4">DSM 45474</strain>
    </source>
</reference>
<sequence length="221" mass="23833">MRTAALTLIVFLLTFTVAPAAFAETSQETAASSLEAVYYTKDNKHLLEVTLPGATQLKGNWVVTLNGSYEQRSAEDAEMNTFVAEYEDLNSERSYQVNAVFYGKNGAEPIDLDACFQLENPATTTSKPVQLKDCGLNEVAEKAKKSNAETKDSKNTEDGNSQNSGNAEQETAPVQDEEPNTLQNMNSSPQEQGDSSADSPLASTGLQLFSLGFTLLSIIGN</sequence>
<dbReference type="AlphaFoldDB" id="A0A521D0K7"/>
<evidence type="ECO:0000256" key="1">
    <source>
        <dbReference type="SAM" id="MobiDB-lite"/>
    </source>
</evidence>
<dbReference type="OrthoDB" id="2988184at2"/>